<evidence type="ECO:0000256" key="1">
    <source>
        <dbReference type="PROSITE-ProRule" id="PRU00042"/>
    </source>
</evidence>
<dbReference type="AlphaFoldDB" id="Q24BY2"/>
<dbReference type="GeneID" id="7826284"/>
<name>Q24BY2_TETTS</name>
<dbReference type="GO" id="GO:0016604">
    <property type="term" value="C:nuclear body"/>
    <property type="evidence" value="ECO:0007669"/>
    <property type="project" value="TreeGrafter"/>
</dbReference>
<evidence type="ECO:0000259" key="4">
    <source>
        <dbReference type="PROSITE" id="PS50102"/>
    </source>
</evidence>
<dbReference type="InterPro" id="IPR012677">
    <property type="entry name" value="Nucleotide-bd_a/b_plait_sf"/>
</dbReference>
<dbReference type="SMART" id="SM01173">
    <property type="entry name" value="DUF4187"/>
    <property type="match status" value="1"/>
</dbReference>
<dbReference type="PROSITE" id="PS50157">
    <property type="entry name" value="ZINC_FINGER_C2H2_2"/>
    <property type="match status" value="1"/>
</dbReference>
<dbReference type="STRING" id="312017.Q24BY2"/>
<dbReference type="GO" id="GO:0031053">
    <property type="term" value="P:primary miRNA processing"/>
    <property type="evidence" value="ECO:0007669"/>
    <property type="project" value="TreeGrafter"/>
</dbReference>
<keyword evidence="1" id="KW-0479">Metal-binding</keyword>
<feature type="domain" description="RRM" evidence="4">
    <location>
        <begin position="251"/>
        <end position="340"/>
    </location>
</feature>
<dbReference type="InterPro" id="IPR035979">
    <property type="entry name" value="RBD_domain_sf"/>
</dbReference>
<organism evidence="6 7">
    <name type="scientific">Tetrahymena thermophila (strain SB210)</name>
    <dbReference type="NCBI Taxonomy" id="312017"/>
    <lineage>
        <taxon>Eukaryota</taxon>
        <taxon>Sar</taxon>
        <taxon>Alveolata</taxon>
        <taxon>Ciliophora</taxon>
        <taxon>Intramacronucleata</taxon>
        <taxon>Oligohymenophorea</taxon>
        <taxon>Hymenostomatida</taxon>
        <taxon>Tetrahymenina</taxon>
        <taxon>Tetrahymenidae</taxon>
        <taxon>Tetrahymena</taxon>
    </lineage>
</organism>
<evidence type="ECO:0000259" key="5">
    <source>
        <dbReference type="PROSITE" id="PS50157"/>
    </source>
</evidence>
<dbReference type="InterPro" id="IPR000504">
    <property type="entry name" value="RRM_dom"/>
</dbReference>
<keyword evidence="1" id="KW-0863">Zinc-finger</keyword>
<dbReference type="PANTHER" id="PTHR13165">
    <property type="entry name" value="ARSENITE-RESISTANCE PROTEIN 2"/>
    <property type="match status" value="1"/>
</dbReference>
<evidence type="ECO:0000256" key="2">
    <source>
        <dbReference type="PROSITE-ProRule" id="PRU00176"/>
    </source>
</evidence>
<dbReference type="GO" id="GO:0008270">
    <property type="term" value="F:zinc ion binding"/>
    <property type="evidence" value="ECO:0007669"/>
    <property type="project" value="UniProtKB-KW"/>
</dbReference>
<dbReference type="RefSeq" id="XP_001025565.4">
    <property type="nucleotide sequence ID" value="XM_001025565.4"/>
</dbReference>
<dbReference type="InterPro" id="IPR013087">
    <property type="entry name" value="Znf_C2H2_type"/>
</dbReference>
<proteinExistence type="predicted"/>
<dbReference type="OrthoDB" id="342064at2759"/>
<gene>
    <name evidence="6" type="ORF">TTHERM_01020880</name>
</gene>
<evidence type="ECO:0000313" key="7">
    <source>
        <dbReference type="Proteomes" id="UP000009168"/>
    </source>
</evidence>
<dbReference type="InterPro" id="IPR021933">
    <property type="entry name" value="SERRATE/Ars2_N"/>
</dbReference>
<keyword evidence="1" id="KW-0862">Zinc</keyword>
<feature type="region of interest" description="Disordered" evidence="3">
    <location>
        <begin position="563"/>
        <end position="585"/>
    </location>
</feature>
<feature type="compositionally biased region" description="Basic residues" evidence="3">
    <location>
        <begin position="56"/>
        <end position="65"/>
    </location>
</feature>
<dbReference type="eggNOG" id="KOG2295">
    <property type="taxonomic scope" value="Eukaryota"/>
</dbReference>
<dbReference type="HOGENOM" id="CLU_602011_0_0_1"/>
<protein>
    <submittedName>
        <fullName evidence="6">Arsenite-resistance protein</fullName>
    </submittedName>
</protein>
<evidence type="ECO:0000313" key="6">
    <source>
        <dbReference type="EMBL" id="EAS05320.4"/>
    </source>
</evidence>
<dbReference type="PANTHER" id="PTHR13165:SF0">
    <property type="entry name" value="SERRATE RNA EFFECTOR MOLECULE HOMOLOG"/>
    <property type="match status" value="1"/>
</dbReference>
<dbReference type="Pfam" id="PF00076">
    <property type="entry name" value="RRM_1"/>
    <property type="match status" value="1"/>
</dbReference>
<feature type="domain" description="C2H2-type" evidence="5">
    <location>
        <begin position="487"/>
        <end position="515"/>
    </location>
</feature>
<dbReference type="InParanoid" id="Q24BY2"/>
<dbReference type="GO" id="GO:0003723">
    <property type="term" value="F:RNA binding"/>
    <property type="evidence" value="ECO:0007669"/>
    <property type="project" value="UniProtKB-UniRule"/>
</dbReference>
<dbReference type="Pfam" id="PF12066">
    <property type="entry name" value="SERRATE_Ars2_N"/>
    <property type="match status" value="1"/>
</dbReference>
<feature type="region of interest" description="Disordered" evidence="3">
    <location>
        <begin position="24"/>
        <end position="90"/>
    </location>
</feature>
<dbReference type="InterPro" id="IPR025239">
    <property type="entry name" value="DUF4187"/>
</dbReference>
<sequence length="611" mass="72731">MFDNQIKNKRKKRKKKHIAKFRKFLQLMEQSRTPSSEKQRKRSSSRSSKSESRTKLKDRKSRSRSRSISNDRKKSRYMSDDKFGGRKQSSKPFRKIRYNIPMLDGPLVNFRQFMELQTDRVDTHKAETHYQYYKKHWEKRQNEIFVKEHMEEAWFKEKYDPIISEEIQKDRLSECKKTAEKFIEDYKNNVFNSICLEITENKIQEIKSVENNEEDQEENDKQTGVAHQKIYLSENFDVTQSPYFGFDPVVRTLFIKTIPKELGRQDIYEIIQKIPGFQSLSLSEPVPNQQFQRYGWITFETEEQCNYAAERFKSDCLVINKYEFNIVKNNQKRMIKVAQKVDLKKSQTDFEQIIKLIAKFDQSKTITGNPLVEFSPENFSFKNLDICLLYLRRIHSYCYYSGVHCNDERMLTSKCGSVHLRLKSDNPNEEWELPNWQNKVQDLANQKIIELEQIKDQLKGVALFKERLASKITYKVQKQMKSENGAWPCFYCSKKFKGSEFVVKHIDNKHSNEEKYQQELNKIRSATTLELYSNDKNKITHQAPQSKDGQHFQNFMNRNKKFNGGFNKDKKYNQKRNFNNNHQFKDLDEPEIGNETQISNNTAGAINYLEI</sequence>
<dbReference type="KEGG" id="tet:TTHERM_01020880"/>
<reference evidence="7" key="1">
    <citation type="journal article" date="2006" name="PLoS Biol.">
        <title>Macronuclear genome sequence of the ciliate Tetrahymena thermophila, a model eukaryote.</title>
        <authorList>
            <person name="Eisen J.A."/>
            <person name="Coyne R.S."/>
            <person name="Wu M."/>
            <person name="Wu D."/>
            <person name="Thiagarajan M."/>
            <person name="Wortman J.R."/>
            <person name="Badger J.H."/>
            <person name="Ren Q."/>
            <person name="Amedeo P."/>
            <person name="Jones K.M."/>
            <person name="Tallon L.J."/>
            <person name="Delcher A.L."/>
            <person name="Salzberg S.L."/>
            <person name="Silva J.C."/>
            <person name="Haas B.J."/>
            <person name="Majoros W.H."/>
            <person name="Farzad M."/>
            <person name="Carlton J.M."/>
            <person name="Smith R.K. Jr."/>
            <person name="Garg J."/>
            <person name="Pearlman R.E."/>
            <person name="Karrer K.M."/>
            <person name="Sun L."/>
            <person name="Manning G."/>
            <person name="Elde N.C."/>
            <person name="Turkewitz A.P."/>
            <person name="Asai D.J."/>
            <person name="Wilkes D.E."/>
            <person name="Wang Y."/>
            <person name="Cai H."/>
            <person name="Collins K."/>
            <person name="Stewart B.A."/>
            <person name="Lee S.R."/>
            <person name="Wilamowska K."/>
            <person name="Weinberg Z."/>
            <person name="Ruzzo W.L."/>
            <person name="Wloga D."/>
            <person name="Gaertig J."/>
            <person name="Frankel J."/>
            <person name="Tsao C.-C."/>
            <person name="Gorovsky M.A."/>
            <person name="Keeling P.J."/>
            <person name="Waller R.F."/>
            <person name="Patron N.J."/>
            <person name="Cherry J.M."/>
            <person name="Stover N.A."/>
            <person name="Krieger C.J."/>
            <person name="del Toro C."/>
            <person name="Ryder H.F."/>
            <person name="Williamson S.C."/>
            <person name="Barbeau R.A."/>
            <person name="Hamilton E.P."/>
            <person name="Orias E."/>
        </authorList>
    </citation>
    <scope>NUCLEOTIDE SEQUENCE [LARGE SCALE GENOMIC DNA]</scope>
    <source>
        <strain evidence="7">SB210</strain>
    </source>
</reference>
<keyword evidence="7" id="KW-1185">Reference proteome</keyword>
<feature type="compositionally biased region" description="Basic and acidic residues" evidence="3">
    <location>
        <begin position="69"/>
        <end position="84"/>
    </location>
</feature>
<accession>Q24BY2</accession>
<dbReference type="Proteomes" id="UP000009168">
    <property type="component" value="Unassembled WGS sequence"/>
</dbReference>
<evidence type="ECO:0000256" key="3">
    <source>
        <dbReference type="SAM" id="MobiDB-lite"/>
    </source>
</evidence>
<dbReference type="SUPFAM" id="SSF54928">
    <property type="entry name" value="RNA-binding domain, RBD"/>
    <property type="match status" value="1"/>
</dbReference>
<dbReference type="Gene3D" id="3.30.70.330">
    <property type="match status" value="1"/>
</dbReference>
<dbReference type="PROSITE" id="PS50102">
    <property type="entry name" value="RRM"/>
    <property type="match status" value="1"/>
</dbReference>
<dbReference type="InterPro" id="IPR039727">
    <property type="entry name" value="SE/Ars2"/>
</dbReference>
<dbReference type="PROSITE" id="PS00028">
    <property type="entry name" value="ZINC_FINGER_C2H2_1"/>
    <property type="match status" value="1"/>
</dbReference>
<keyword evidence="2" id="KW-0694">RNA-binding</keyword>
<dbReference type="EMBL" id="GG662374">
    <property type="protein sequence ID" value="EAS05320.4"/>
    <property type="molecule type" value="Genomic_DNA"/>
</dbReference>